<dbReference type="EMBL" id="PKPP01000924">
    <property type="protein sequence ID" value="PWA87342.1"/>
    <property type="molecule type" value="Genomic_DNA"/>
</dbReference>
<keyword evidence="3" id="KW-1185">Reference proteome</keyword>
<sequence length="555" mass="62625">MSSQKAGIPKKSLGEALMTPLQYLIVDSIYAVGTKYLRQVIDTNEDHVTGKFVSLHLQFDKSVEPVCGHLASKAFHLIVHSRVCVEYENLVSVYELVPNRNLEDKLHGGLNYARTRIVEGSSSSHEWDELDLKTSQGNANGSVDVSGCGGNDTNTNGQVVDAMSRNQNLNNSNSLNCQLSIQTEFGTQLPYSQVQEQSTPEDVELAPSLTPNRKLSMNIKALSFPVQHIIKCAQHRSVEENCHEKKALNGTTIITIFYDLHEIEHEQFVRLNTDNLNEKPRLLTLKRNLHYCPTWELRFDPQIAIRAILAPTNDVVNKINDRMMQLIPSKEHVYLSSDTISPCEVTAESTCKNMCFGCEKFSTFGYNYKLPNAVVADDSIFKLPNVIVVDDNNIKLFESESEVMEMEIVEELKVERLKNLMTWNWNAVVDLSEDVLIVLDDESDVEVDDYKKSFDVKDTHGDTTDDNNPPTKQAKKDGFCLFPYGKHNSKPPNHVTHKTKQTHSDPNLRPETRISKPNQPTNNRSWCNKAKKPGQTHNPNTPHTSKDQIHNPSDA</sequence>
<keyword evidence="2" id="KW-0328">Glycosyltransferase</keyword>
<reference evidence="2 3" key="1">
    <citation type="journal article" date="2018" name="Mol. Plant">
        <title>The genome of Artemisia annua provides insight into the evolution of Asteraceae family and artemisinin biosynthesis.</title>
        <authorList>
            <person name="Shen Q."/>
            <person name="Zhang L."/>
            <person name="Liao Z."/>
            <person name="Wang S."/>
            <person name="Yan T."/>
            <person name="Shi P."/>
            <person name="Liu M."/>
            <person name="Fu X."/>
            <person name="Pan Q."/>
            <person name="Wang Y."/>
            <person name="Lv Z."/>
            <person name="Lu X."/>
            <person name="Zhang F."/>
            <person name="Jiang W."/>
            <person name="Ma Y."/>
            <person name="Chen M."/>
            <person name="Hao X."/>
            <person name="Li L."/>
            <person name="Tang Y."/>
            <person name="Lv G."/>
            <person name="Zhou Y."/>
            <person name="Sun X."/>
            <person name="Brodelius P.E."/>
            <person name="Rose J.K.C."/>
            <person name="Tang K."/>
        </authorList>
    </citation>
    <scope>NUCLEOTIDE SEQUENCE [LARGE SCALE GENOMIC DNA]</scope>
    <source>
        <strain evidence="3">cv. Huhao1</strain>
        <tissue evidence="2">Leaf</tissue>
    </source>
</reference>
<gene>
    <name evidence="2" type="ORF">CTI12_AA132740</name>
</gene>
<dbReference type="AlphaFoldDB" id="A0A2U1PNR0"/>
<protein>
    <submittedName>
        <fullName evidence="2">GDP-fucose protein O-fucosyltransferase</fullName>
    </submittedName>
</protein>
<accession>A0A2U1PNR0</accession>
<evidence type="ECO:0000313" key="2">
    <source>
        <dbReference type="EMBL" id="PWA87342.1"/>
    </source>
</evidence>
<feature type="region of interest" description="Disordered" evidence="1">
    <location>
        <begin position="455"/>
        <end position="555"/>
    </location>
</feature>
<proteinExistence type="predicted"/>
<feature type="compositionally biased region" description="Polar residues" evidence="1">
    <location>
        <begin position="515"/>
        <end position="526"/>
    </location>
</feature>
<feature type="compositionally biased region" description="Basic and acidic residues" evidence="1">
    <location>
        <begin position="502"/>
        <end position="514"/>
    </location>
</feature>
<organism evidence="2 3">
    <name type="scientific">Artemisia annua</name>
    <name type="common">Sweet wormwood</name>
    <dbReference type="NCBI Taxonomy" id="35608"/>
    <lineage>
        <taxon>Eukaryota</taxon>
        <taxon>Viridiplantae</taxon>
        <taxon>Streptophyta</taxon>
        <taxon>Embryophyta</taxon>
        <taxon>Tracheophyta</taxon>
        <taxon>Spermatophyta</taxon>
        <taxon>Magnoliopsida</taxon>
        <taxon>eudicotyledons</taxon>
        <taxon>Gunneridae</taxon>
        <taxon>Pentapetalae</taxon>
        <taxon>asterids</taxon>
        <taxon>campanulids</taxon>
        <taxon>Asterales</taxon>
        <taxon>Asteraceae</taxon>
        <taxon>Asteroideae</taxon>
        <taxon>Anthemideae</taxon>
        <taxon>Artemisiinae</taxon>
        <taxon>Artemisia</taxon>
    </lineage>
</organism>
<dbReference type="STRING" id="35608.A0A2U1PNR0"/>
<evidence type="ECO:0000256" key="1">
    <source>
        <dbReference type="SAM" id="MobiDB-lite"/>
    </source>
</evidence>
<dbReference type="GO" id="GO:0016757">
    <property type="term" value="F:glycosyltransferase activity"/>
    <property type="evidence" value="ECO:0007669"/>
    <property type="project" value="UniProtKB-KW"/>
</dbReference>
<name>A0A2U1PNR0_ARTAN</name>
<evidence type="ECO:0000313" key="3">
    <source>
        <dbReference type="Proteomes" id="UP000245207"/>
    </source>
</evidence>
<comment type="caution">
    <text evidence="2">The sequence shown here is derived from an EMBL/GenBank/DDBJ whole genome shotgun (WGS) entry which is preliminary data.</text>
</comment>
<keyword evidence="2" id="KW-0808">Transferase</keyword>
<dbReference type="Proteomes" id="UP000245207">
    <property type="component" value="Unassembled WGS sequence"/>
</dbReference>